<dbReference type="InterPro" id="IPR000719">
    <property type="entry name" value="Prot_kinase_dom"/>
</dbReference>
<dbReference type="InterPro" id="IPR051681">
    <property type="entry name" value="Ser/Thr_Kinases-Pseudokinases"/>
</dbReference>
<accession>A0A7S2JLK3</accession>
<evidence type="ECO:0000259" key="1">
    <source>
        <dbReference type="PROSITE" id="PS50011"/>
    </source>
</evidence>
<dbReference type="Gene3D" id="1.10.510.10">
    <property type="entry name" value="Transferase(Phosphotransferase) domain 1"/>
    <property type="match status" value="1"/>
</dbReference>
<sequence length="342" mass="38512">MDEKHNDSPKSIFGLASLKPMPKFTSLHYLPFDVDVIRSRLKDIPQISFSELSALYYINEGAACQVYQTRYRNKEYALKMLKPRGSFDSEEDWRLGQSELQHEAVLLSTLKHPNIVRLEGEGLDAERPFLLLELIDGDSLWRMLHSNRRRLRSQHEVVSVALQLASALSYLHARNVAHRDVKSSNLMLDRGANAKLIDFGLAREVPRDGRMTPCTGSYRWAAPENLRGEAYGLGCDVYSFGVVLWELVTGELPFHLLSGPQLADAVANRHLRLPPLQEGGNCSPELAAMVVECTADEAAQRPTFEHLVQRLTVLFDAPEPPSTGLFCSLSAIFRSVFLTHLW</sequence>
<dbReference type="InterPro" id="IPR011009">
    <property type="entry name" value="Kinase-like_dom_sf"/>
</dbReference>
<dbReference type="CDD" id="cd13999">
    <property type="entry name" value="STKc_MAP3K-like"/>
    <property type="match status" value="1"/>
</dbReference>
<evidence type="ECO:0000313" key="2">
    <source>
        <dbReference type="EMBL" id="CAD9551486.1"/>
    </source>
</evidence>
<feature type="domain" description="Protein kinase" evidence="1">
    <location>
        <begin position="52"/>
        <end position="315"/>
    </location>
</feature>
<dbReference type="PANTHER" id="PTHR44329">
    <property type="entry name" value="SERINE/THREONINE-PROTEIN KINASE TNNI3K-RELATED"/>
    <property type="match status" value="1"/>
</dbReference>
<dbReference type="Pfam" id="PF00069">
    <property type="entry name" value="Pkinase"/>
    <property type="match status" value="1"/>
</dbReference>
<dbReference type="SMART" id="SM00220">
    <property type="entry name" value="S_TKc"/>
    <property type="match status" value="1"/>
</dbReference>
<dbReference type="PROSITE" id="PS00108">
    <property type="entry name" value="PROTEIN_KINASE_ST"/>
    <property type="match status" value="1"/>
</dbReference>
<dbReference type="PROSITE" id="PS50011">
    <property type="entry name" value="PROTEIN_KINASE_DOM"/>
    <property type="match status" value="1"/>
</dbReference>
<dbReference type="AlphaFoldDB" id="A0A7S2JLK3"/>
<reference evidence="2" key="1">
    <citation type="submission" date="2021-01" db="EMBL/GenBank/DDBJ databases">
        <authorList>
            <person name="Corre E."/>
            <person name="Pelletier E."/>
            <person name="Niang G."/>
            <person name="Scheremetjew M."/>
            <person name="Finn R."/>
            <person name="Kale V."/>
            <person name="Holt S."/>
            <person name="Cochrane G."/>
            <person name="Meng A."/>
            <person name="Brown T."/>
            <person name="Cohen L."/>
        </authorList>
    </citation>
    <scope>NUCLEOTIDE SEQUENCE</scope>
    <source>
        <strain evidence="2">SAG4.97</strain>
    </source>
</reference>
<dbReference type="InterPro" id="IPR008271">
    <property type="entry name" value="Ser/Thr_kinase_AS"/>
</dbReference>
<dbReference type="PRINTS" id="PR00109">
    <property type="entry name" value="TYRKINASE"/>
</dbReference>
<dbReference type="InterPro" id="IPR001245">
    <property type="entry name" value="Ser-Thr/Tyr_kinase_cat_dom"/>
</dbReference>
<dbReference type="Gene3D" id="3.30.200.20">
    <property type="entry name" value="Phosphorylase Kinase, domain 1"/>
    <property type="match status" value="1"/>
</dbReference>
<name>A0A7S2JLK3_9EUKA</name>
<dbReference type="EMBL" id="HBGX01001235">
    <property type="protein sequence ID" value="CAD9551486.1"/>
    <property type="molecule type" value="Transcribed_RNA"/>
</dbReference>
<dbReference type="GO" id="GO:0005524">
    <property type="term" value="F:ATP binding"/>
    <property type="evidence" value="ECO:0007669"/>
    <property type="project" value="InterPro"/>
</dbReference>
<gene>
    <name evidence="2" type="ORF">CGLO1086_LOCUS571</name>
</gene>
<proteinExistence type="predicted"/>
<organism evidence="2">
    <name type="scientific">Cyanoptyche gloeocystis</name>
    <dbReference type="NCBI Taxonomy" id="77922"/>
    <lineage>
        <taxon>Eukaryota</taxon>
        <taxon>Glaucocystophyceae</taxon>
        <taxon>Glaucocystophyceae incertae sedis</taxon>
        <taxon>Cyanoptyche</taxon>
    </lineage>
</organism>
<protein>
    <recommendedName>
        <fullName evidence="1">Protein kinase domain-containing protein</fullName>
    </recommendedName>
</protein>
<dbReference type="SUPFAM" id="SSF56112">
    <property type="entry name" value="Protein kinase-like (PK-like)"/>
    <property type="match status" value="1"/>
</dbReference>
<dbReference type="GO" id="GO:0004674">
    <property type="term" value="F:protein serine/threonine kinase activity"/>
    <property type="evidence" value="ECO:0007669"/>
    <property type="project" value="TreeGrafter"/>
</dbReference>